<evidence type="ECO:0000313" key="4">
    <source>
        <dbReference type="Proteomes" id="UP001500888"/>
    </source>
</evidence>
<dbReference type="Proteomes" id="UP001500888">
    <property type="component" value="Unassembled WGS sequence"/>
</dbReference>
<feature type="transmembrane region" description="Helical" evidence="1">
    <location>
        <begin position="70"/>
        <end position="98"/>
    </location>
</feature>
<keyword evidence="1" id="KW-0812">Transmembrane</keyword>
<evidence type="ECO:0000256" key="1">
    <source>
        <dbReference type="SAM" id="Phobius"/>
    </source>
</evidence>
<reference evidence="4" key="1">
    <citation type="journal article" date="2019" name="Int. J. Syst. Evol. Microbiol.">
        <title>The Global Catalogue of Microorganisms (GCM) 10K type strain sequencing project: providing services to taxonomists for standard genome sequencing and annotation.</title>
        <authorList>
            <consortium name="The Broad Institute Genomics Platform"/>
            <consortium name="The Broad Institute Genome Sequencing Center for Infectious Disease"/>
            <person name="Wu L."/>
            <person name="Ma J."/>
        </authorList>
    </citation>
    <scope>NUCLEOTIDE SEQUENCE [LARGE SCALE GENOMIC DNA]</scope>
    <source>
        <strain evidence="4">JCM 16908</strain>
    </source>
</reference>
<feature type="transmembrane region" description="Helical" evidence="1">
    <location>
        <begin position="139"/>
        <end position="159"/>
    </location>
</feature>
<dbReference type="Pfam" id="PF02517">
    <property type="entry name" value="Rce1-like"/>
    <property type="match status" value="1"/>
</dbReference>
<dbReference type="PANTHER" id="PTHR39430">
    <property type="entry name" value="MEMBRANE-ASSOCIATED PROTEASE-RELATED"/>
    <property type="match status" value="1"/>
</dbReference>
<gene>
    <name evidence="3" type="ORF">GCM10022226_80820</name>
</gene>
<comment type="caution">
    <text evidence="3">The sequence shown here is derived from an EMBL/GenBank/DDBJ whole genome shotgun (WGS) entry which is preliminary data.</text>
</comment>
<organism evidence="3 4">
    <name type="scientific">Sphaerisporangium flaviroseum</name>
    <dbReference type="NCBI Taxonomy" id="509199"/>
    <lineage>
        <taxon>Bacteria</taxon>
        <taxon>Bacillati</taxon>
        <taxon>Actinomycetota</taxon>
        <taxon>Actinomycetes</taxon>
        <taxon>Streptosporangiales</taxon>
        <taxon>Streptosporangiaceae</taxon>
        <taxon>Sphaerisporangium</taxon>
    </lineage>
</organism>
<feature type="transmembrane region" description="Helical" evidence="1">
    <location>
        <begin position="29"/>
        <end position="49"/>
    </location>
</feature>
<feature type="domain" description="CAAX prenyl protease 2/Lysostaphin resistance protein A-like" evidence="2">
    <location>
        <begin position="110"/>
        <end position="206"/>
    </location>
</feature>
<protein>
    <recommendedName>
        <fullName evidence="2">CAAX prenyl protease 2/Lysostaphin resistance protein A-like domain-containing protein</fullName>
    </recommendedName>
</protein>
<name>A0ABP7JHT6_9ACTN</name>
<dbReference type="EMBL" id="BAAAZR010000063">
    <property type="protein sequence ID" value="GAA3845427.1"/>
    <property type="molecule type" value="Genomic_DNA"/>
</dbReference>
<keyword evidence="4" id="KW-1185">Reference proteome</keyword>
<keyword evidence="1" id="KW-0472">Membrane</keyword>
<accession>A0ABP7JHT6</accession>
<proteinExistence type="predicted"/>
<feature type="transmembrane region" description="Helical" evidence="1">
    <location>
        <begin position="211"/>
        <end position="238"/>
    </location>
</feature>
<keyword evidence="1" id="KW-1133">Transmembrane helix</keyword>
<evidence type="ECO:0000313" key="3">
    <source>
        <dbReference type="EMBL" id="GAA3845427.1"/>
    </source>
</evidence>
<dbReference type="PANTHER" id="PTHR39430:SF1">
    <property type="entry name" value="PROTEASE"/>
    <property type="match status" value="1"/>
</dbReference>
<evidence type="ECO:0000259" key="2">
    <source>
        <dbReference type="Pfam" id="PF02517"/>
    </source>
</evidence>
<feature type="transmembrane region" description="Helical" evidence="1">
    <location>
        <begin position="171"/>
        <end position="191"/>
    </location>
</feature>
<sequence length="262" mass="26722">MAVGGLVASVVAGMVAALAAGLVPGVPEVAAVVGVDVVMALLAVSLVGGARRFVDRRPGGEPGLGFTARVVPQVLVGLAAGFLVIVVADGLCVVLGAARWEVRLTADRVVVVVAGALLAQAVPEELWFRGYLFRNLSAVWRPGTALVVSSLVFGVLHIVSHSEAVTLTERVLYVAQAAVMGGLLVVCRIAGGDLWLPIGVHAGHNIAAGSFIAPGAGLYAVMLGCEMVVMAAVAWIVLRSRPSGQRLPVNRLPATPPGSAPQ</sequence>
<dbReference type="InterPro" id="IPR003675">
    <property type="entry name" value="Rce1/LyrA-like_dom"/>
</dbReference>